<organism evidence="2 3">
    <name type="scientific">Pontibacter indicus</name>
    <dbReference type="NCBI Taxonomy" id="1317125"/>
    <lineage>
        <taxon>Bacteria</taxon>
        <taxon>Pseudomonadati</taxon>
        <taxon>Bacteroidota</taxon>
        <taxon>Cytophagia</taxon>
        <taxon>Cytophagales</taxon>
        <taxon>Hymenobacteraceae</taxon>
        <taxon>Pontibacter</taxon>
    </lineage>
</organism>
<dbReference type="EMBL" id="FTPP01000002">
    <property type="protein sequence ID" value="SIT91195.1"/>
    <property type="molecule type" value="Genomic_DNA"/>
</dbReference>
<keyword evidence="1" id="KW-0812">Transmembrane</keyword>
<evidence type="ECO:0000313" key="3">
    <source>
        <dbReference type="Proteomes" id="UP000187181"/>
    </source>
</evidence>
<gene>
    <name evidence="2" type="ORF">SAMN05444128_2513</name>
</gene>
<keyword evidence="1" id="KW-1133">Transmembrane helix</keyword>
<proteinExistence type="predicted"/>
<evidence type="ECO:0000256" key="1">
    <source>
        <dbReference type="SAM" id="Phobius"/>
    </source>
</evidence>
<keyword evidence="1" id="KW-0472">Membrane</keyword>
<dbReference type="Proteomes" id="UP000187181">
    <property type="component" value="Unassembled WGS sequence"/>
</dbReference>
<reference evidence="3" key="1">
    <citation type="submission" date="2017-01" db="EMBL/GenBank/DDBJ databases">
        <authorList>
            <person name="Varghese N."/>
            <person name="Submissions S."/>
        </authorList>
    </citation>
    <scope>NUCLEOTIDE SEQUENCE [LARGE SCALE GENOMIC DNA]</scope>
    <source>
        <strain evidence="3">LP100</strain>
    </source>
</reference>
<evidence type="ECO:0000313" key="2">
    <source>
        <dbReference type="EMBL" id="SIT91195.1"/>
    </source>
</evidence>
<sequence>MILLSGGFSTGMLTSLLGAFLGALAVFIWSHVYATKTPFYNLSYINYPVIQKVFVYLFFLLFALISAAIAFYILLFLIGAIFATFDTM</sequence>
<dbReference type="AlphaFoldDB" id="A0A1R3XIL0"/>
<feature type="transmembrane region" description="Helical" evidence="1">
    <location>
        <begin position="12"/>
        <end position="34"/>
    </location>
</feature>
<protein>
    <submittedName>
        <fullName evidence="2">Uncharacterized protein</fullName>
    </submittedName>
</protein>
<keyword evidence="3" id="KW-1185">Reference proteome</keyword>
<name>A0A1R3XIL0_9BACT</name>
<feature type="transmembrane region" description="Helical" evidence="1">
    <location>
        <begin position="54"/>
        <end position="85"/>
    </location>
</feature>
<accession>A0A1R3XIL0</accession>